<evidence type="ECO:0000313" key="3">
    <source>
        <dbReference type="EMBL" id="KAJ8497053.1"/>
    </source>
</evidence>
<dbReference type="EMBL" id="JAPEVG010000009">
    <property type="protein sequence ID" value="KAJ8497053.1"/>
    <property type="molecule type" value="Genomic_DNA"/>
</dbReference>
<organism evidence="3 4">
    <name type="scientific">Trametes cubensis</name>
    <dbReference type="NCBI Taxonomy" id="1111947"/>
    <lineage>
        <taxon>Eukaryota</taxon>
        <taxon>Fungi</taxon>
        <taxon>Dikarya</taxon>
        <taxon>Basidiomycota</taxon>
        <taxon>Agaricomycotina</taxon>
        <taxon>Agaricomycetes</taxon>
        <taxon>Polyporales</taxon>
        <taxon>Polyporaceae</taxon>
        <taxon>Trametes</taxon>
    </lineage>
</organism>
<feature type="region of interest" description="Disordered" evidence="1">
    <location>
        <begin position="187"/>
        <end position="215"/>
    </location>
</feature>
<dbReference type="InterPro" id="IPR057514">
    <property type="entry name" value="NTF2_SigF"/>
</dbReference>
<dbReference type="PANTHER" id="PTHR35393">
    <property type="entry name" value="CHROMOSOME 1, WHOLE GENOME SHOTGUN SEQUENCE"/>
    <property type="match status" value="1"/>
</dbReference>
<comment type="caution">
    <text evidence="3">The sequence shown here is derived from an EMBL/GenBank/DDBJ whole genome shotgun (WGS) entry which is preliminary data.</text>
</comment>
<feature type="domain" description="SigF-like NTF2-like" evidence="2">
    <location>
        <begin position="1"/>
        <end position="176"/>
    </location>
</feature>
<protein>
    <recommendedName>
        <fullName evidence="2">SigF-like NTF2-like domain-containing protein</fullName>
    </recommendedName>
</protein>
<gene>
    <name evidence="3" type="ORF">ONZ51_g767</name>
</gene>
<dbReference type="PANTHER" id="PTHR35393:SF1">
    <property type="entry name" value="SNOAL-LIKE DOMAIN-CONTAINING PROTEIN"/>
    <property type="match status" value="1"/>
</dbReference>
<reference evidence="3" key="1">
    <citation type="submission" date="2022-11" db="EMBL/GenBank/DDBJ databases">
        <title>Genome Sequence of Cubamyces cubensis.</title>
        <authorList>
            <person name="Buettner E."/>
        </authorList>
    </citation>
    <scope>NUCLEOTIDE SEQUENCE</scope>
    <source>
        <strain evidence="3">MPL-01</strain>
    </source>
</reference>
<accession>A0AAD7U2X0</accession>
<evidence type="ECO:0000313" key="4">
    <source>
        <dbReference type="Proteomes" id="UP001215151"/>
    </source>
</evidence>
<name>A0AAD7U2X0_9APHY</name>
<sequence>MEDPAKEISNVVVLVTDAVNPEIQKAAVLRYYAPDASFHHPLSAVKSAPNSRAAILSILQWYRVLCPMPSVRVTSVTYDEEKNSVFLDVTQSFHYNAHTRRASVHRLIVRLTLRPEPSPEDPSKTIYLIAAQEDFYHPDQLAALLVPPLSPLIRGALYAATYACKFNAALFGALGYWSVRNGEGGKGVQLQPEGEPLPPVTEDEGVELQERGQGI</sequence>
<dbReference type="AlphaFoldDB" id="A0AAD7U2X0"/>
<keyword evidence="4" id="KW-1185">Reference proteome</keyword>
<evidence type="ECO:0000259" key="2">
    <source>
        <dbReference type="Pfam" id="PF24840"/>
    </source>
</evidence>
<dbReference type="Proteomes" id="UP001215151">
    <property type="component" value="Unassembled WGS sequence"/>
</dbReference>
<evidence type="ECO:0000256" key="1">
    <source>
        <dbReference type="SAM" id="MobiDB-lite"/>
    </source>
</evidence>
<proteinExistence type="predicted"/>
<dbReference type="Pfam" id="PF24840">
    <property type="entry name" value="NTF2_SigF"/>
    <property type="match status" value="1"/>
</dbReference>